<comment type="caution">
    <text evidence="2">The sequence shown here is derived from an EMBL/GenBank/DDBJ whole genome shotgun (WGS) entry which is preliminary data.</text>
</comment>
<feature type="domain" description="TIR" evidence="1">
    <location>
        <begin position="4"/>
        <end position="86"/>
    </location>
</feature>
<dbReference type="RefSeq" id="WP_213529941.1">
    <property type="nucleotide sequence ID" value="NZ_BOVJ01000135.1"/>
</dbReference>
<dbReference type="SUPFAM" id="SSF52200">
    <property type="entry name" value="Toll/Interleukin receptor TIR domain"/>
    <property type="match status" value="1"/>
</dbReference>
<keyword evidence="3" id="KW-1185">Reference proteome</keyword>
<dbReference type="EMBL" id="BOVJ01000135">
    <property type="protein sequence ID" value="GIQ65477.1"/>
    <property type="molecule type" value="Genomic_DNA"/>
</dbReference>
<gene>
    <name evidence="2" type="ORF">PACILC2_40450</name>
</gene>
<evidence type="ECO:0000259" key="1">
    <source>
        <dbReference type="Pfam" id="PF13676"/>
    </source>
</evidence>
<dbReference type="InterPro" id="IPR000157">
    <property type="entry name" value="TIR_dom"/>
</dbReference>
<reference evidence="2 3" key="1">
    <citation type="submission" date="2021-04" db="EMBL/GenBank/DDBJ databases">
        <title>Draft genome sequence of Paenibacillus cisolokensis, LC2-13A.</title>
        <authorList>
            <person name="Uke A."/>
            <person name="Chhe C."/>
            <person name="Baramee S."/>
            <person name="Kosugi A."/>
        </authorList>
    </citation>
    <scope>NUCLEOTIDE SEQUENCE [LARGE SCALE GENOMIC DNA]</scope>
    <source>
        <strain evidence="2 3">LC2-13A</strain>
    </source>
</reference>
<dbReference type="Proteomes" id="UP000680304">
    <property type="component" value="Unassembled WGS sequence"/>
</dbReference>
<name>A0ABQ4NB68_9BACL</name>
<sequence>MTRIFISHKKEDSDQAESIAFQLRRSGIKVYLDVLDPHLQNSSEELTKYIQNRLNQCTHLLAVLSYNTRLSWWVPFEIGIATEKMYPISSYLTTVLKSDIPEYLWKWPVLRNSEDLQKYISLLSKSSTILLNEEKKHWEFSSKGVPQNYADAFHRRLKINLGQP</sequence>
<accession>A0ABQ4NB68</accession>
<dbReference type="InterPro" id="IPR035897">
    <property type="entry name" value="Toll_tir_struct_dom_sf"/>
</dbReference>
<protein>
    <recommendedName>
        <fullName evidence="1">TIR domain-containing protein</fullName>
    </recommendedName>
</protein>
<dbReference type="Gene3D" id="3.40.50.10140">
    <property type="entry name" value="Toll/interleukin-1 receptor homology (TIR) domain"/>
    <property type="match status" value="1"/>
</dbReference>
<dbReference type="Pfam" id="PF13676">
    <property type="entry name" value="TIR_2"/>
    <property type="match status" value="1"/>
</dbReference>
<evidence type="ECO:0000313" key="2">
    <source>
        <dbReference type="EMBL" id="GIQ65477.1"/>
    </source>
</evidence>
<organism evidence="2 3">
    <name type="scientific">Paenibacillus cisolokensis</name>
    <dbReference type="NCBI Taxonomy" id="1658519"/>
    <lineage>
        <taxon>Bacteria</taxon>
        <taxon>Bacillati</taxon>
        <taxon>Bacillota</taxon>
        <taxon>Bacilli</taxon>
        <taxon>Bacillales</taxon>
        <taxon>Paenibacillaceae</taxon>
        <taxon>Paenibacillus</taxon>
    </lineage>
</organism>
<evidence type="ECO:0000313" key="3">
    <source>
        <dbReference type="Proteomes" id="UP000680304"/>
    </source>
</evidence>
<proteinExistence type="predicted"/>